<evidence type="ECO:0000313" key="9">
    <source>
        <dbReference type="EMBL" id="MFC3323638.1"/>
    </source>
</evidence>
<keyword evidence="7" id="KW-0067">ATP-binding</keyword>
<organism evidence="9 10">
    <name type="scientific">Mesorhizobium cantuariense</name>
    <dbReference type="NCBI Taxonomy" id="1300275"/>
    <lineage>
        <taxon>Bacteria</taxon>
        <taxon>Pseudomonadati</taxon>
        <taxon>Pseudomonadota</taxon>
        <taxon>Alphaproteobacteria</taxon>
        <taxon>Hyphomicrobiales</taxon>
        <taxon>Phyllobacteriaceae</taxon>
        <taxon>Mesorhizobium</taxon>
    </lineage>
</organism>
<evidence type="ECO:0000256" key="6">
    <source>
        <dbReference type="ARBA" id="ARBA00022777"/>
    </source>
</evidence>
<keyword evidence="6 9" id="KW-0418">Kinase</keyword>
<evidence type="ECO:0000313" key="10">
    <source>
        <dbReference type="Proteomes" id="UP001595648"/>
    </source>
</evidence>
<reference evidence="10" key="1">
    <citation type="journal article" date="2019" name="Int. J. Syst. Evol. Microbiol.">
        <title>The Global Catalogue of Microorganisms (GCM) 10K type strain sequencing project: providing services to taxonomists for standard genome sequencing and annotation.</title>
        <authorList>
            <consortium name="The Broad Institute Genomics Platform"/>
            <consortium name="The Broad Institute Genome Sequencing Center for Infectious Disease"/>
            <person name="Wu L."/>
            <person name="Ma J."/>
        </authorList>
    </citation>
    <scope>NUCLEOTIDE SEQUENCE [LARGE SCALE GENOMIC DNA]</scope>
    <source>
        <strain evidence="10">ICMP 19515</strain>
    </source>
</reference>
<dbReference type="EC" id="2.7.13.3" evidence="2"/>
<comment type="caution">
    <text evidence="9">The sequence shown here is derived from an EMBL/GenBank/DDBJ whole genome shotgun (WGS) entry which is preliminary data.</text>
</comment>
<keyword evidence="10" id="KW-1185">Reference proteome</keyword>
<sequence length="68" mass="7680">MAVLRLIDPSARVEPRWIVLLIAAFEGRLMALSAAHNILTQTSWSRHPWANWSPTVSRSEERLPTGSQ</sequence>
<dbReference type="Proteomes" id="UP001595648">
    <property type="component" value="Unassembled WGS sequence"/>
</dbReference>
<protein>
    <recommendedName>
        <fullName evidence="2">histidine kinase</fullName>
        <ecNumber evidence="2">2.7.13.3</ecNumber>
    </recommendedName>
</protein>
<feature type="domain" description="Signal transduction histidine kinase HWE region" evidence="8">
    <location>
        <begin position="22"/>
        <end position="46"/>
    </location>
</feature>
<evidence type="ECO:0000259" key="8">
    <source>
        <dbReference type="Pfam" id="PF07536"/>
    </source>
</evidence>
<keyword evidence="4" id="KW-0808">Transferase</keyword>
<gene>
    <name evidence="9" type="ORF">ACFOJ9_17935</name>
</gene>
<dbReference type="RefSeq" id="WP_378987861.1">
    <property type="nucleotide sequence ID" value="NZ_JBHRVD010000001.1"/>
</dbReference>
<evidence type="ECO:0000256" key="5">
    <source>
        <dbReference type="ARBA" id="ARBA00022741"/>
    </source>
</evidence>
<proteinExistence type="predicted"/>
<keyword evidence="3" id="KW-0597">Phosphoprotein</keyword>
<evidence type="ECO:0000256" key="1">
    <source>
        <dbReference type="ARBA" id="ARBA00000085"/>
    </source>
</evidence>
<dbReference type="InterPro" id="IPR011102">
    <property type="entry name" value="Sig_transdc_His_kinase_HWE"/>
</dbReference>
<dbReference type="Pfam" id="PF07536">
    <property type="entry name" value="HWE_HK"/>
    <property type="match status" value="1"/>
</dbReference>
<evidence type="ECO:0000256" key="2">
    <source>
        <dbReference type="ARBA" id="ARBA00012438"/>
    </source>
</evidence>
<dbReference type="EMBL" id="JBHRVD010000001">
    <property type="protein sequence ID" value="MFC3323638.1"/>
    <property type="molecule type" value="Genomic_DNA"/>
</dbReference>
<dbReference type="GO" id="GO:0016301">
    <property type="term" value="F:kinase activity"/>
    <property type="evidence" value="ECO:0007669"/>
    <property type="project" value="UniProtKB-KW"/>
</dbReference>
<name>A0ABV7MPW6_9HYPH</name>
<keyword evidence="5" id="KW-0547">Nucleotide-binding</keyword>
<evidence type="ECO:0000256" key="4">
    <source>
        <dbReference type="ARBA" id="ARBA00022679"/>
    </source>
</evidence>
<evidence type="ECO:0000256" key="7">
    <source>
        <dbReference type="ARBA" id="ARBA00022840"/>
    </source>
</evidence>
<accession>A0ABV7MPW6</accession>
<comment type="catalytic activity">
    <reaction evidence="1">
        <text>ATP + protein L-histidine = ADP + protein N-phospho-L-histidine.</text>
        <dbReference type="EC" id="2.7.13.3"/>
    </reaction>
</comment>
<evidence type="ECO:0000256" key="3">
    <source>
        <dbReference type="ARBA" id="ARBA00022553"/>
    </source>
</evidence>